<dbReference type="OrthoDB" id="420076at2759"/>
<keyword evidence="6" id="KW-0460">Magnesium</keyword>
<dbReference type="GO" id="GO:0046872">
    <property type="term" value="F:metal ion binding"/>
    <property type="evidence" value="ECO:0007669"/>
    <property type="project" value="UniProtKB-KW"/>
</dbReference>
<gene>
    <name evidence="11" type="ORF">SELMODRAFT_89210</name>
</gene>
<keyword evidence="12" id="KW-1185">Reference proteome</keyword>
<dbReference type="EMBL" id="GL377575">
    <property type="protein sequence ID" value="EFJ30659.1"/>
    <property type="molecule type" value="Genomic_DNA"/>
</dbReference>
<dbReference type="PROSITE" id="PS01032">
    <property type="entry name" value="PPM_1"/>
    <property type="match status" value="1"/>
</dbReference>
<dbReference type="EC" id="3.1.3.16" evidence="3"/>
<dbReference type="PANTHER" id="PTHR13832">
    <property type="entry name" value="PROTEIN PHOSPHATASE 2C"/>
    <property type="match status" value="1"/>
</dbReference>
<comment type="cofactor">
    <cofactor evidence="2">
        <name>Mg(2+)</name>
        <dbReference type="ChEBI" id="CHEBI:18420"/>
    </cofactor>
</comment>
<dbReference type="CDD" id="cd22678">
    <property type="entry name" value="FHA_PP2C70-like"/>
    <property type="match status" value="1"/>
</dbReference>
<evidence type="ECO:0000256" key="4">
    <source>
        <dbReference type="ARBA" id="ARBA00022723"/>
    </source>
</evidence>
<comment type="cofactor">
    <cofactor evidence="1">
        <name>Mn(2+)</name>
        <dbReference type="ChEBI" id="CHEBI:29035"/>
    </cofactor>
</comment>
<dbReference type="KEGG" id="smo:SELMODRAFT_89210"/>
<reference evidence="11 12" key="1">
    <citation type="journal article" date="2011" name="Science">
        <title>The Selaginella genome identifies genetic changes associated with the evolution of vascular plants.</title>
        <authorList>
            <person name="Banks J.A."/>
            <person name="Nishiyama T."/>
            <person name="Hasebe M."/>
            <person name="Bowman J.L."/>
            <person name="Gribskov M."/>
            <person name="dePamphilis C."/>
            <person name="Albert V.A."/>
            <person name="Aono N."/>
            <person name="Aoyama T."/>
            <person name="Ambrose B.A."/>
            <person name="Ashton N.W."/>
            <person name="Axtell M.J."/>
            <person name="Barker E."/>
            <person name="Barker M.S."/>
            <person name="Bennetzen J.L."/>
            <person name="Bonawitz N.D."/>
            <person name="Chapple C."/>
            <person name="Cheng C."/>
            <person name="Correa L.G."/>
            <person name="Dacre M."/>
            <person name="DeBarry J."/>
            <person name="Dreyer I."/>
            <person name="Elias M."/>
            <person name="Engstrom E.M."/>
            <person name="Estelle M."/>
            <person name="Feng L."/>
            <person name="Finet C."/>
            <person name="Floyd S.K."/>
            <person name="Frommer W.B."/>
            <person name="Fujita T."/>
            <person name="Gramzow L."/>
            <person name="Gutensohn M."/>
            <person name="Harholt J."/>
            <person name="Hattori M."/>
            <person name="Heyl A."/>
            <person name="Hirai T."/>
            <person name="Hiwatashi Y."/>
            <person name="Ishikawa M."/>
            <person name="Iwata M."/>
            <person name="Karol K.G."/>
            <person name="Koehler B."/>
            <person name="Kolukisaoglu U."/>
            <person name="Kubo M."/>
            <person name="Kurata T."/>
            <person name="Lalonde S."/>
            <person name="Li K."/>
            <person name="Li Y."/>
            <person name="Litt A."/>
            <person name="Lyons E."/>
            <person name="Manning G."/>
            <person name="Maruyama T."/>
            <person name="Michael T.P."/>
            <person name="Mikami K."/>
            <person name="Miyazaki S."/>
            <person name="Morinaga S."/>
            <person name="Murata T."/>
            <person name="Mueller-Roeber B."/>
            <person name="Nelson D.R."/>
            <person name="Obara M."/>
            <person name="Oguri Y."/>
            <person name="Olmstead R.G."/>
            <person name="Onodera N."/>
            <person name="Petersen B.L."/>
            <person name="Pils B."/>
            <person name="Prigge M."/>
            <person name="Rensing S.A."/>
            <person name="Riano-Pachon D.M."/>
            <person name="Roberts A.W."/>
            <person name="Sato Y."/>
            <person name="Scheller H.V."/>
            <person name="Schulz B."/>
            <person name="Schulz C."/>
            <person name="Shakirov E.V."/>
            <person name="Shibagaki N."/>
            <person name="Shinohara N."/>
            <person name="Shippen D.E."/>
            <person name="Soerensen I."/>
            <person name="Sotooka R."/>
            <person name="Sugimoto N."/>
            <person name="Sugita M."/>
            <person name="Sumikawa N."/>
            <person name="Tanurdzic M."/>
            <person name="Theissen G."/>
            <person name="Ulvskov P."/>
            <person name="Wakazuki S."/>
            <person name="Weng J.K."/>
            <person name="Willats W.W."/>
            <person name="Wipf D."/>
            <person name="Wolf P.G."/>
            <person name="Yang L."/>
            <person name="Zimmer A.D."/>
            <person name="Zhu Q."/>
            <person name="Mitros T."/>
            <person name="Hellsten U."/>
            <person name="Loque D."/>
            <person name="Otillar R."/>
            <person name="Salamov A."/>
            <person name="Schmutz J."/>
            <person name="Shapiro H."/>
            <person name="Lindquist E."/>
            <person name="Lucas S."/>
            <person name="Rokhsar D."/>
            <person name="Grigoriev I.V."/>
        </authorList>
    </citation>
    <scope>NUCLEOTIDE SEQUENCE [LARGE SCALE GENOMIC DNA]</scope>
</reference>
<dbReference type="STRING" id="88036.D8RAP2"/>
<evidence type="ECO:0000256" key="7">
    <source>
        <dbReference type="ARBA" id="ARBA00022912"/>
    </source>
</evidence>
<dbReference type="InParanoid" id="D8RAP2"/>
<feature type="non-terminal residue" evidence="11">
    <location>
        <position position="1"/>
    </location>
</feature>
<dbReference type="Gene3D" id="3.60.40.10">
    <property type="entry name" value="PPM-type phosphatase domain"/>
    <property type="match status" value="1"/>
</dbReference>
<dbReference type="eggNOG" id="KOG0698">
    <property type="taxonomic scope" value="Eukaryota"/>
</dbReference>
<dbReference type="GO" id="GO:0007165">
    <property type="term" value="P:signal transduction"/>
    <property type="evidence" value="ECO:0000318"/>
    <property type="project" value="GO_Central"/>
</dbReference>
<dbReference type="OMA" id="SECCATQ"/>
<keyword evidence="7" id="KW-0904">Protein phosphatase</keyword>
<dbReference type="InterPro" id="IPR015655">
    <property type="entry name" value="PP2C"/>
</dbReference>
<dbReference type="InterPro" id="IPR036457">
    <property type="entry name" value="PPM-type-like_dom_sf"/>
</dbReference>
<feature type="domain" description="PPM-type phosphatase" evidence="10">
    <location>
        <begin position="141"/>
        <end position="417"/>
    </location>
</feature>
<dbReference type="PROSITE" id="PS50006">
    <property type="entry name" value="FHA_DOMAIN"/>
    <property type="match status" value="1"/>
</dbReference>
<keyword evidence="4" id="KW-0479">Metal-binding</keyword>
<proteinExistence type="predicted"/>
<dbReference type="Pfam" id="PF00481">
    <property type="entry name" value="PP2C"/>
    <property type="match status" value="1"/>
</dbReference>
<evidence type="ECO:0000256" key="8">
    <source>
        <dbReference type="ARBA" id="ARBA00023211"/>
    </source>
</evidence>
<accession>D8RAP2</accession>
<dbReference type="Pfam" id="PF00498">
    <property type="entry name" value="FHA"/>
    <property type="match status" value="1"/>
</dbReference>
<dbReference type="GO" id="GO:0004722">
    <property type="term" value="F:protein serine/threonine phosphatase activity"/>
    <property type="evidence" value="ECO:0000318"/>
    <property type="project" value="GO_Central"/>
</dbReference>
<evidence type="ECO:0000259" key="10">
    <source>
        <dbReference type="PROSITE" id="PS51746"/>
    </source>
</evidence>
<dbReference type="AlphaFoldDB" id="D8RAP2"/>
<dbReference type="PANTHER" id="PTHR13832:SF643">
    <property type="entry name" value="PROTEIN PHOSPHATASE 2C-RELATED"/>
    <property type="match status" value="1"/>
</dbReference>
<dbReference type="InterPro" id="IPR001932">
    <property type="entry name" value="PPM-type_phosphatase-like_dom"/>
</dbReference>
<evidence type="ECO:0000259" key="9">
    <source>
        <dbReference type="PROSITE" id="PS50006"/>
    </source>
</evidence>
<evidence type="ECO:0000256" key="1">
    <source>
        <dbReference type="ARBA" id="ARBA00001936"/>
    </source>
</evidence>
<keyword evidence="8" id="KW-0464">Manganese</keyword>
<name>D8RAP2_SELML</name>
<dbReference type="Proteomes" id="UP000001514">
    <property type="component" value="Unassembled WGS sequence"/>
</dbReference>
<dbReference type="InterPro" id="IPR000222">
    <property type="entry name" value="PP2C_BS"/>
</dbReference>
<protein>
    <recommendedName>
        <fullName evidence="3">protein-serine/threonine phosphatase</fullName>
        <ecNumber evidence="3">3.1.3.16</ecNumber>
    </recommendedName>
</protein>
<dbReference type="FunCoup" id="D8RAP2">
    <property type="interactions" value="1821"/>
</dbReference>
<evidence type="ECO:0000256" key="6">
    <source>
        <dbReference type="ARBA" id="ARBA00022842"/>
    </source>
</evidence>
<dbReference type="CDD" id="cd00143">
    <property type="entry name" value="PP2Cc"/>
    <property type="match status" value="1"/>
</dbReference>
<dbReference type="SUPFAM" id="SSF49879">
    <property type="entry name" value="SMAD/FHA domain"/>
    <property type="match status" value="1"/>
</dbReference>
<evidence type="ECO:0000256" key="5">
    <source>
        <dbReference type="ARBA" id="ARBA00022801"/>
    </source>
</evidence>
<dbReference type="Gene3D" id="2.60.200.20">
    <property type="match status" value="1"/>
</dbReference>
<evidence type="ECO:0000256" key="2">
    <source>
        <dbReference type="ARBA" id="ARBA00001946"/>
    </source>
</evidence>
<evidence type="ECO:0000313" key="12">
    <source>
        <dbReference type="Proteomes" id="UP000001514"/>
    </source>
</evidence>
<organism evidence="12">
    <name type="scientific">Selaginella moellendorffii</name>
    <name type="common">Spikemoss</name>
    <dbReference type="NCBI Taxonomy" id="88036"/>
    <lineage>
        <taxon>Eukaryota</taxon>
        <taxon>Viridiplantae</taxon>
        <taxon>Streptophyta</taxon>
        <taxon>Embryophyta</taxon>
        <taxon>Tracheophyta</taxon>
        <taxon>Lycopodiopsida</taxon>
        <taxon>Selaginellales</taxon>
        <taxon>Selaginellaceae</taxon>
        <taxon>Selaginella</taxon>
    </lineage>
</organism>
<dbReference type="HOGENOM" id="CLU_040732_0_0_1"/>
<dbReference type="SUPFAM" id="SSF81606">
    <property type="entry name" value="PP2C-like"/>
    <property type="match status" value="1"/>
</dbReference>
<dbReference type="SMART" id="SM00332">
    <property type="entry name" value="PP2Cc"/>
    <property type="match status" value="1"/>
</dbReference>
<dbReference type="Gramene" id="EFJ30659">
    <property type="protein sequence ID" value="EFJ30659"/>
    <property type="gene ID" value="SELMODRAFT_89210"/>
</dbReference>
<keyword evidence="5" id="KW-0378">Hydrolase</keyword>
<dbReference type="SMART" id="SM00240">
    <property type="entry name" value="FHA"/>
    <property type="match status" value="1"/>
</dbReference>
<evidence type="ECO:0000256" key="3">
    <source>
        <dbReference type="ARBA" id="ARBA00013081"/>
    </source>
</evidence>
<dbReference type="PROSITE" id="PS51746">
    <property type="entry name" value="PPM_2"/>
    <property type="match status" value="1"/>
</dbReference>
<feature type="domain" description="FHA" evidence="9">
    <location>
        <begin position="41"/>
        <end position="92"/>
    </location>
</feature>
<evidence type="ECO:0000313" key="11">
    <source>
        <dbReference type="EMBL" id="EFJ30659.1"/>
    </source>
</evidence>
<dbReference type="InterPro" id="IPR000253">
    <property type="entry name" value="FHA_dom"/>
</dbReference>
<sequence length="431" mass="46219">LNPDTVGLEDAGSSISLEVLTGPSAGNRLLRTLPEDGGLALSIGRISQNDLVLNDSEVSGKHAVINWNCDVSRWELVDLGSLNGTLLNHRSISISGPRRRRSAPVGLTSGDVLTLGSTSQILVHLSASKDAKFSVSSVPFGVGVAADAMTSRRERLSMEDVCHCEWPLRGLQQFGVFCIFDGHGGPAAAEAASRILPQKLSDILTVEGERIDVLTQCDAAKVLKDAFKETEEALNCEYEGCTATVLLLWSTVGQEYFVQCANLGDSSCVLSVGGKPVVLTEDHRLTSPTERARLLEMGRKLKDGETRICGMNIARALGDKFLKEEESCFSAEPYVSKVLKITKDSKGIVVMGSDGLWDVLSPIRAIQLAIEARDGRSTIDGRMPLPPMNAEEIAQLLVGNARLLKTKDNTSVIVLDFSPASATNNPSVCTL</sequence>
<dbReference type="InterPro" id="IPR008984">
    <property type="entry name" value="SMAD_FHA_dom_sf"/>
</dbReference>